<dbReference type="EMBL" id="BAAATE010000014">
    <property type="protein sequence ID" value="GAA2672087.1"/>
    <property type="molecule type" value="Genomic_DNA"/>
</dbReference>
<protein>
    <recommendedName>
        <fullName evidence="1">Protein kinase domain-containing protein</fullName>
    </recommendedName>
</protein>
<dbReference type="Proteomes" id="UP001501666">
    <property type="component" value="Unassembled WGS sequence"/>
</dbReference>
<sequence>MDLKPSNILPADDGPRRIAVGISRAANGTSFTGGVIGSAGHMSAEHLAEHELSPASDVFAVGVVVTLASSTARVHNRIL</sequence>
<dbReference type="InterPro" id="IPR000719">
    <property type="entry name" value="Prot_kinase_dom"/>
</dbReference>
<accession>A0ABP6ETN4</accession>
<comment type="caution">
    <text evidence="2">The sequence shown here is derived from an EMBL/GenBank/DDBJ whole genome shotgun (WGS) entry which is preliminary data.</text>
</comment>
<dbReference type="SUPFAM" id="SSF56112">
    <property type="entry name" value="Protein kinase-like (PK-like)"/>
    <property type="match status" value="1"/>
</dbReference>
<dbReference type="InterPro" id="IPR011009">
    <property type="entry name" value="Kinase-like_dom_sf"/>
</dbReference>
<keyword evidence="3" id="KW-1185">Reference proteome</keyword>
<name>A0ABP6ETN4_9ACTN</name>
<feature type="domain" description="Protein kinase" evidence="1">
    <location>
        <begin position="1"/>
        <end position="79"/>
    </location>
</feature>
<proteinExistence type="predicted"/>
<dbReference type="PROSITE" id="PS50011">
    <property type="entry name" value="PROTEIN_KINASE_DOM"/>
    <property type="match status" value="1"/>
</dbReference>
<dbReference type="Gene3D" id="1.10.510.10">
    <property type="entry name" value="Transferase(Phosphotransferase) domain 1"/>
    <property type="match status" value="1"/>
</dbReference>
<dbReference type="RefSeq" id="WP_346149937.1">
    <property type="nucleotide sequence ID" value="NZ_BAAATE010000014.1"/>
</dbReference>
<organism evidence="2 3">
    <name type="scientific">Nonomuraea recticatena</name>
    <dbReference type="NCBI Taxonomy" id="46178"/>
    <lineage>
        <taxon>Bacteria</taxon>
        <taxon>Bacillati</taxon>
        <taxon>Actinomycetota</taxon>
        <taxon>Actinomycetes</taxon>
        <taxon>Streptosporangiales</taxon>
        <taxon>Streptosporangiaceae</taxon>
        <taxon>Nonomuraea</taxon>
    </lineage>
</organism>
<evidence type="ECO:0000259" key="1">
    <source>
        <dbReference type="PROSITE" id="PS50011"/>
    </source>
</evidence>
<evidence type="ECO:0000313" key="2">
    <source>
        <dbReference type="EMBL" id="GAA2672087.1"/>
    </source>
</evidence>
<reference evidence="3" key="1">
    <citation type="journal article" date="2019" name="Int. J. Syst. Evol. Microbiol.">
        <title>The Global Catalogue of Microorganisms (GCM) 10K type strain sequencing project: providing services to taxonomists for standard genome sequencing and annotation.</title>
        <authorList>
            <consortium name="The Broad Institute Genomics Platform"/>
            <consortium name="The Broad Institute Genome Sequencing Center for Infectious Disease"/>
            <person name="Wu L."/>
            <person name="Ma J."/>
        </authorList>
    </citation>
    <scope>NUCLEOTIDE SEQUENCE [LARGE SCALE GENOMIC DNA]</scope>
    <source>
        <strain evidence="3">JCM 6835</strain>
    </source>
</reference>
<evidence type="ECO:0000313" key="3">
    <source>
        <dbReference type="Proteomes" id="UP001501666"/>
    </source>
</evidence>
<gene>
    <name evidence="2" type="ORF">GCM10010412_051930</name>
</gene>